<organism evidence="1 2">
    <name type="scientific">Helicobacter pylori</name>
    <name type="common">Campylobacter pylori</name>
    <dbReference type="NCBI Taxonomy" id="210"/>
    <lineage>
        <taxon>Bacteria</taxon>
        <taxon>Pseudomonadati</taxon>
        <taxon>Campylobacterota</taxon>
        <taxon>Epsilonproteobacteria</taxon>
        <taxon>Campylobacterales</taxon>
        <taxon>Helicobacteraceae</taxon>
        <taxon>Helicobacter</taxon>
    </lineage>
</organism>
<dbReference type="Proteomes" id="UP000078049">
    <property type="component" value="Chromosome"/>
</dbReference>
<reference evidence="1 2" key="1">
    <citation type="submission" date="2014-04" db="EMBL/GenBank/DDBJ databases">
        <title>Detecting global and local adaptation in a worldwide sample of Helicobacter pylori genomes.</title>
        <authorList>
            <person name="Montano V."/>
            <person name="Didelot X."/>
            <person name="Foll M."/>
            <person name="Linz B."/>
            <person name="Reinhardt R."/>
            <person name="Suerbaum S."/>
            <person name="Moodley Y."/>
            <person name="Jensen J.D."/>
        </authorList>
    </citation>
    <scope>NUCLEOTIDE SEQUENCE [LARGE SCALE GENOMIC DNA]</scope>
    <source>
        <strain evidence="2">ausabrJ05</strain>
    </source>
</reference>
<dbReference type="InterPro" id="IPR002718">
    <property type="entry name" value="OMP_Helicobacter"/>
</dbReference>
<dbReference type="EMBL" id="CP011485">
    <property type="protein sequence ID" value="ANH47475.1"/>
    <property type="molecule type" value="Genomic_DNA"/>
</dbReference>
<accession>A0A1A9HD32</accession>
<evidence type="ECO:0000313" key="2">
    <source>
        <dbReference type="Proteomes" id="UP000078049"/>
    </source>
</evidence>
<name>A0A1A9HD32_HELPX</name>
<gene>
    <name evidence="1" type="ORF">AA973_06715</name>
</gene>
<dbReference type="RefSeq" id="WP_064438101.1">
    <property type="nucleotide sequence ID" value="NZ_CP011485.1"/>
</dbReference>
<proteinExistence type="predicted"/>
<dbReference type="Pfam" id="PF01856">
    <property type="entry name" value="HP_OMP"/>
    <property type="match status" value="1"/>
</dbReference>
<protein>
    <submittedName>
        <fullName evidence="1">Membrane protein</fullName>
    </submittedName>
</protein>
<sequence>MKFFSKDLFKKVTPLFLGVYFLNPTIMQAKSRFYVASQYQVGKMIMKKYNDLKRTIEGASFSLGWEINPTHYWFYSRYYFFMDYGNVILNKRTGAQANMFTYGFGGDLIVEYNKNPLYVFSLFYGMQVAENTWTISKHSANFIIDDWRSIQGFSLKTSNFRMLGLVGFKFQTVLFHHDASIEVGIKWPFSFEYNSPFVRLFSVFISHTFYL</sequence>
<dbReference type="PATRIC" id="fig|210.2440.peg.1378"/>
<evidence type="ECO:0000313" key="1">
    <source>
        <dbReference type="EMBL" id="ANH47475.1"/>
    </source>
</evidence>
<dbReference type="AlphaFoldDB" id="A0A1A9HD32"/>